<dbReference type="PROSITE" id="PS50005">
    <property type="entry name" value="TPR"/>
    <property type="match status" value="1"/>
</dbReference>
<keyword evidence="3" id="KW-1185">Reference proteome</keyword>
<dbReference type="OrthoDB" id="1490552at2"/>
<evidence type="ECO:0000313" key="3">
    <source>
        <dbReference type="Proteomes" id="UP000184048"/>
    </source>
</evidence>
<protein>
    <submittedName>
        <fullName evidence="2">Tetratricopeptide repeat-containing protein</fullName>
    </submittedName>
</protein>
<gene>
    <name evidence="2" type="ORF">SAMN02745131_00934</name>
</gene>
<dbReference type="InterPro" id="IPR019734">
    <property type="entry name" value="TPR_rpt"/>
</dbReference>
<organism evidence="2 3">
    <name type="scientific">Flavisolibacter ginsengisoli DSM 18119</name>
    <dbReference type="NCBI Taxonomy" id="1121884"/>
    <lineage>
        <taxon>Bacteria</taxon>
        <taxon>Pseudomonadati</taxon>
        <taxon>Bacteroidota</taxon>
        <taxon>Chitinophagia</taxon>
        <taxon>Chitinophagales</taxon>
        <taxon>Chitinophagaceae</taxon>
        <taxon>Flavisolibacter</taxon>
    </lineage>
</organism>
<accession>A0A1M4VPN5</accession>
<dbReference type="STRING" id="1121884.SAMN02745131_00934"/>
<feature type="repeat" description="TPR" evidence="1">
    <location>
        <begin position="200"/>
        <end position="233"/>
    </location>
</feature>
<evidence type="ECO:0000313" key="2">
    <source>
        <dbReference type="EMBL" id="SHE71071.1"/>
    </source>
</evidence>
<reference evidence="2 3" key="1">
    <citation type="submission" date="2016-11" db="EMBL/GenBank/DDBJ databases">
        <authorList>
            <person name="Jaros S."/>
            <person name="Januszkiewicz K."/>
            <person name="Wedrychowicz H."/>
        </authorList>
    </citation>
    <scope>NUCLEOTIDE SEQUENCE [LARGE SCALE GENOMIC DNA]</scope>
    <source>
        <strain evidence="2 3">DSM 18119</strain>
    </source>
</reference>
<dbReference type="Pfam" id="PF14559">
    <property type="entry name" value="TPR_19"/>
    <property type="match status" value="1"/>
</dbReference>
<dbReference type="Proteomes" id="UP000184048">
    <property type="component" value="Unassembled WGS sequence"/>
</dbReference>
<proteinExistence type="predicted"/>
<dbReference type="InterPro" id="IPR011990">
    <property type="entry name" value="TPR-like_helical_dom_sf"/>
</dbReference>
<dbReference type="RefSeq" id="WP_072834072.1">
    <property type="nucleotide sequence ID" value="NZ_FQUU01000003.1"/>
</dbReference>
<dbReference type="Gene3D" id="1.25.40.10">
    <property type="entry name" value="Tetratricopeptide repeat domain"/>
    <property type="match status" value="1"/>
</dbReference>
<dbReference type="AlphaFoldDB" id="A0A1M4VPN5"/>
<dbReference type="EMBL" id="FQUU01000003">
    <property type="protein sequence ID" value="SHE71071.1"/>
    <property type="molecule type" value="Genomic_DNA"/>
</dbReference>
<sequence>MNRSQWITLSIAILLVIGLYAATQKQLFGEHKRIATSRASAAPSQTLSIDTILFHSKESLTNEQVSRLSQLENSISRGDVASQKLHLFHQLANFWKDTARVFAPFAWYTAEAARLENSEKSLTFAARLFLEGLKNEQDPQLKQWEAVQSKDLFERSLKINPANDSSKVNLGAVYLYGGLSTPMEGIRLIKEVADKDSTNIHAQMTLGEASLVSGQLEKANERFQTVARQDPGNLEAIFRIAETYEQMGNKTAAVEWYRKSLLFIKAVGLKQEVEKRISQLNK</sequence>
<name>A0A1M4VPN5_9BACT</name>
<keyword evidence="1" id="KW-0802">TPR repeat</keyword>
<dbReference type="SUPFAM" id="SSF48452">
    <property type="entry name" value="TPR-like"/>
    <property type="match status" value="1"/>
</dbReference>
<evidence type="ECO:0000256" key="1">
    <source>
        <dbReference type="PROSITE-ProRule" id="PRU00339"/>
    </source>
</evidence>